<evidence type="ECO:0000259" key="4">
    <source>
        <dbReference type="Pfam" id="PF00496"/>
    </source>
</evidence>
<dbReference type="Gene3D" id="3.10.105.10">
    <property type="entry name" value="Dipeptide-binding Protein, Domain 3"/>
    <property type="match status" value="1"/>
</dbReference>
<evidence type="ECO:0000256" key="1">
    <source>
        <dbReference type="ARBA" id="ARBA00004418"/>
    </source>
</evidence>
<dbReference type="GO" id="GO:1904680">
    <property type="term" value="F:peptide transmembrane transporter activity"/>
    <property type="evidence" value="ECO:0007669"/>
    <property type="project" value="TreeGrafter"/>
</dbReference>
<proteinExistence type="inferred from homology"/>
<dbReference type="InterPro" id="IPR000914">
    <property type="entry name" value="SBP_5_dom"/>
</dbReference>
<protein>
    <submittedName>
        <fullName evidence="5">ABC-type transport system substrate-binding protein</fullName>
    </submittedName>
</protein>
<comment type="similarity">
    <text evidence="2">Belongs to the bacterial solute-binding protein 5 family.</text>
</comment>
<dbReference type="PROSITE" id="PS51257">
    <property type="entry name" value="PROKAR_LIPOPROTEIN"/>
    <property type="match status" value="1"/>
</dbReference>
<evidence type="ECO:0000256" key="2">
    <source>
        <dbReference type="ARBA" id="ARBA00005695"/>
    </source>
</evidence>
<dbReference type="InterPro" id="IPR039424">
    <property type="entry name" value="SBP_5"/>
</dbReference>
<feature type="domain" description="Solute-binding protein family 5" evidence="4">
    <location>
        <begin position="71"/>
        <end position="373"/>
    </location>
</feature>
<dbReference type="RefSeq" id="WP_183939592.1">
    <property type="nucleotide sequence ID" value="NZ_BAABBG010000001.1"/>
</dbReference>
<name>A0A840AYW2_9SPHN</name>
<dbReference type="Gene3D" id="3.90.76.10">
    <property type="entry name" value="Dipeptide-binding Protein, Domain 1"/>
    <property type="match status" value="1"/>
</dbReference>
<feature type="chain" id="PRO_5033029165" evidence="3">
    <location>
        <begin position="23"/>
        <end position="484"/>
    </location>
</feature>
<dbReference type="GO" id="GO:0015833">
    <property type="term" value="P:peptide transport"/>
    <property type="evidence" value="ECO:0007669"/>
    <property type="project" value="TreeGrafter"/>
</dbReference>
<sequence length="484" mass="53106">MTRLLPFLLLLLSAILAGCSQGVDNERVRVDVIEERPKPFNVSAVPLPLASAYLRSATAQGLVTFDEKGRVAPGLASRWIVNDDGMSYIFRLNKARWNDGRELNSQEVAQLLTRRISELKKGRMGSELAVIDRVVAMTGKVVEIRLKAPMPYLLELLALPEFGLLRRGAGSGPMQAKKLGQAMQLRRNETDAEGATVLGPATVTLRRGEASLVLARYVLGQTDLIEGGRFETFPLLEAAKINANEIQFDAVPGLFGLMVVQAGPFLANKDNRTAIAMAIDRPKLLTAFDIVAWRETVTLVPESLPNRADIARPDWAAPSMDQRRSMAAASIANWKRANGAIRPLRVALPRGYGSRIFFARLRADLAAVGVDIERVTADRPHDLRLIDLTAQQSSPAWYLDQLSCKFAAICSARADAIVAEARMTKDMAMRAQLLGQAEAEMQSTVGFIPIANPLRWSVVRPGLLGHFANGRGWHLLQYLGRDPT</sequence>
<reference evidence="5 6" key="1">
    <citation type="submission" date="2020-08" db="EMBL/GenBank/DDBJ databases">
        <title>Genomic Encyclopedia of Type Strains, Phase IV (KMG-IV): sequencing the most valuable type-strain genomes for metagenomic binning, comparative biology and taxonomic classification.</title>
        <authorList>
            <person name="Goeker M."/>
        </authorList>
    </citation>
    <scope>NUCLEOTIDE SEQUENCE [LARGE SCALE GENOMIC DNA]</scope>
    <source>
        <strain evidence="5 6">DSM 29050</strain>
    </source>
</reference>
<dbReference type="AlphaFoldDB" id="A0A840AYW2"/>
<feature type="signal peptide" evidence="3">
    <location>
        <begin position="1"/>
        <end position="22"/>
    </location>
</feature>
<gene>
    <name evidence="5" type="ORF">GGR91_000419</name>
</gene>
<accession>A0A840AYW2</accession>
<dbReference type="Pfam" id="PF00496">
    <property type="entry name" value="SBP_bac_5"/>
    <property type="match status" value="1"/>
</dbReference>
<dbReference type="EMBL" id="JACIEA010000001">
    <property type="protein sequence ID" value="MBB3942197.1"/>
    <property type="molecule type" value="Genomic_DNA"/>
</dbReference>
<dbReference type="PANTHER" id="PTHR30290">
    <property type="entry name" value="PERIPLASMIC BINDING COMPONENT OF ABC TRANSPORTER"/>
    <property type="match status" value="1"/>
</dbReference>
<dbReference type="SUPFAM" id="SSF53850">
    <property type="entry name" value="Periplasmic binding protein-like II"/>
    <property type="match status" value="1"/>
</dbReference>
<dbReference type="Proteomes" id="UP000581447">
    <property type="component" value="Unassembled WGS sequence"/>
</dbReference>
<evidence type="ECO:0000313" key="5">
    <source>
        <dbReference type="EMBL" id="MBB3942197.1"/>
    </source>
</evidence>
<keyword evidence="6" id="KW-1185">Reference proteome</keyword>
<comment type="subcellular location">
    <subcellularLocation>
        <location evidence="1">Periplasm</location>
    </subcellularLocation>
</comment>
<keyword evidence="3" id="KW-0732">Signal</keyword>
<organism evidence="5 6">
    <name type="scientific">Sphingorhabdus rigui</name>
    <dbReference type="NCBI Taxonomy" id="1282858"/>
    <lineage>
        <taxon>Bacteria</taxon>
        <taxon>Pseudomonadati</taxon>
        <taxon>Pseudomonadota</taxon>
        <taxon>Alphaproteobacteria</taxon>
        <taxon>Sphingomonadales</taxon>
        <taxon>Sphingomonadaceae</taxon>
        <taxon>Sphingorhabdus</taxon>
    </lineage>
</organism>
<evidence type="ECO:0000313" key="6">
    <source>
        <dbReference type="Proteomes" id="UP000581447"/>
    </source>
</evidence>
<comment type="caution">
    <text evidence="5">The sequence shown here is derived from an EMBL/GenBank/DDBJ whole genome shotgun (WGS) entry which is preliminary data.</text>
</comment>
<evidence type="ECO:0000256" key="3">
    <source>
        <dbReference type="SAM" id="SignalP"/>
    </source>
</evidence>